<organism evidence="3 4">
    <name type="scientific">Zea mays</name>
    <name type="common">Maize</name>
    <dbReference type="NCBI Taxonomy" id="4577"/>
    <lineage>
        <taxon>Eukaryota</taxon>
        <taxon>Viridiplantae</taxon>
        <taxon>Streptophyta</taxon>
        <taxon>Embryophyta</taxon>
        <taxon>Tracheophyta</taxon>
        <taxon>Spermatophyta</taxon>
        <taxon>Magnoliopsida</taxon>
        <taxon>Liliopsida</taxon>
        <taxon>Poales</taxon>
        <taxon>Poaceae</taxon>
        <taxon>PACMAD clade</taxon>
        <taxon>Panicoideae</taxon>
        <taxon>Andropogonodae</taxon>
        <taxon>Andropogoneae</taxon>
        <taxon>Tripsacinae</taxon>
        <taxon>Zea</taxon>
    </lineage>
</organism>
<dbReference type="EMBL" id="NCVQ01001137">
    <property type="protein sequence ID" value="PWZ04045.1"/>
    <property type="molecule type" value="Genomic_DNA"/>
</dbReference>
<dbReference type="PANTHER" id="PTHR15565:SF0">
    <property type="entry name" value="PROTEIN AATF"/>
    <property type="match status" value="1"/>
</dbReference>
<gene>
    <name evidence="3" type="primary">MHX1_0</name>
    <name evidence="3" type="ORF">Zm00014a_007761</name>
</gene>
<reference evidence="3 4" key="1">
    <citation type="journal article" date="2018" name="Nat. Genet.">
        <title>Extensive intraspecific gene order and gene structural variations between Mo17 and other maize genomes.</title>
        <authorList>
            <person name="Sun S."/>
            <person name="Zhou Y."/>
            <person name="Chen J."/>
            <person name="Shi J."/>
            <person name="Zhao H."/>
            <person name="Zhao H."/>
            <person name="Song W."/>
            <person name="Zhang M."/>
            <person name="Cui Y."/>
            <person name="Dong X."/>
            <person name="Liu H."/>
            <person name="Ma X."/>
            <person name="Jiao Y."/>
            <person name="Wang B."/>
            <person name="Wei X."/>
            <person name="Stein J.C."/>
            <person name="Glaubitz J.C."/>
            <person name="Lu F."/>
            <person name="Yu G."/>
            <person name="Liang C."/>
            <person name="Fengler K."/>
            <person name="Li B."/>
            <person name="Rafalski A."/>
            <person name="Schnable P.S."/>
            <person name="Ware D.H."/>
            <person name="Buckler E.S."/>
            <person name="Lai J."/>
        </authorList>
    </citation>
    <scope>NUCLEOTIDE SEQUENCE [LARGE SCALE GENOMIC DNA]</scope>
    <source>
        <strain evidence="4">cv. Missouri 17</strain>
        <tissue evidence="3">Seedling</tissue>
    </source>
</reference>
<dbReference type="PANTHER" id="PTHR15565">
    <property type="entry name" value="AATF PROTEIN APOPTOSIS ANTAGONIZING TRANSCRIPTION FACTOR"/>
    <property type="match status" value="1"/>
</dbReference>
<proteinExistence type="predicted"/>
<dbReference type="InterPro" id="IPR039223">
    <property type="entry name" value="AATF/Bfr2"/>
</dbReference>
<dbReference type="Pfam" id="PF13339">
    <property type="entry name" value="AATF-Che1"/>
    <property type="match status" value="1"/>
</dbReference>
<name>A0A3L6D671_MAIZE</name>
<dbReference type="InterPro" id="IPR025160">
    <property type="entry name" value="AATF"/>
</dbReference>
<dbReference type="AlphaFoldDB" id="A0A3L6D671"/>
<evidence type="ECO:0000313" key="4">
    <source>
        <dbReference type="Proteomes" id="UP000251960"/>
    </source>
</evidence>
<protein>
    <submittedName>
        <fullName evidence="3">Magnesium/proton exchanger 1</fullName>
    </submittedName>
</protein>
<comment type="caution">
    <text evidence="3">The sequence shown here is derived from an EMBL/GenBank/DDBJ whole genome shotgun (WGS) entry which is preliminary data.</text>
</comment>
<feature type="region of interest" description="Disordered" evidence="1">
    <location>
        <begin position="1"/>
        <end position="120"/>
    </location>
</feature>
<feature type="compositionally biased region" description="Basic and acidic residues" evidence="1">
    <location>
        <begin position="51"/>
        <end position="83"/>
    </location>
</feature>
<dbReference type="Proteomes" id="UP000251960">
    <property type="component" value="Unassembled WGS sequence"/>
</dbReference>
<dbReference type="ExpressionAtlas" id="A0A3L6D671">
    <property type="expression patterns" value="baseline and differential"/>
</dbReference>
<feature type="domain" description="AATF leucine zipper-containing" evidence="2">
    <location>
        <begin position="148"/>
        <end position="220"/>
    </location>
</feature>
<evidence type="ECO:0000256" key="1">
    <source>
        <dbReference type="SAM" id="MobiDB-lite"/>
    </source>
</evidence>
<evidence type="ECO:0000259" key="2">
    <source>
        <dbReference type="Pfam" id="PF13339"/>
    </source>
</evidence>
<accession>A0A3L6D671</accession>
<evidence type="ECO:0000313" key="3">
    <source>
        <dbReference type="EMBL" id="PWZ04045.1"/>
    </source>
</evidence>
<sequence>MAEGGELQENKKTAGLGRAHMGRRWRGDGGLPAAGAINRGRKLREGDEEMEERRPWEEKQQPAPRRDFNEDRAQGNDRAEGGARRAPRVKSTQLKDDERAQRGGCLERSSGQKPKGADPPSLHLGINMCYIYIILSKFLPLFDLSSFKAIWDKTLEMRFLLQKAFSTSNKLPQEPIRTRFCNHDKQIEQAYDDLLNSSKHTLRSMMELQEALLESNQATKDANVAYVFGQSVAISARGERPEDWVPPEDVSAVYYAKCDDIDETLPMGADGNDGIVDIFSAHSYYDAAGHNCDESFYYLFYW</sequence>